<reference evidence="1 2" key="1">
    <citation type="journal article" date="2013" name="Genome Announc.">
        <title>Draft Genome Sequence of Arcticibacter svalbardensis Strain MN12-7T, a Member of the Family Sphingobacteriaceae Isolated from an Arctic Soil Sample.</title>
        <authorList>
            <person name="Shivaji S."/>
            <person name="Ara S."/>
            <person name="Prasad S."/>
            <person name="Manasa B.P."/>
            <person name="Begum Z."/>
            <person name="Singh A."/>
            <person name="Kumar Pinnaka A."/>
        </authorList>
    </citation>
    <scope>NUCLEOTIDE SEQUENCE [LARGE SCALE GENOMIC DNA]</scope>
    <source>
        <strain evidence="1 2">MN12-7</strain>
    </source>
</reference>
<proteinExistence type="predicted"/>
<organism evidence="1 2">
    <name type="scientific">Arcticibacter svalbardensis MN12-7</name>
    <dbReference type="NCBI Taxonomy" id="1150600"/>
    <lineage>
        <taxon>Bacteria</taxon>
        <taxon>Pseudomonadati</taxon>
        <taxon>Bacteroidota</taxon>
        <taxon>Sphingobacteriia</taxon>
        <taxon>Sphingobacteriales</taxon>
        <taxon>Sphingobacteriaceae</taxon>
        <taxon>Arcticibacter</taxon>
    </lineage>
</organism>
<name>R9GPM9_9SPHI</name>
<protein>
    <recommendedName>
        <fullName evidence="3">3-keto-disaccharide hydrolase domain-containing protein</fullName>
    </recommendedName>
</protein>
<accession>R9GPM9</accession>
<dbReference type="AlphaFoldDB" id="R9GPM9"/>
<evidence type="ECO:0000313" key="2">
    <source>
        <dbReference type="Proteomes" id="UP000014174"/>
    </source>
</evidence>
<dbReference type="Proteomes" id="UP000014174">
    <property type="component" value="Unassembled WGS sequence"/>
</dbReference>
<sequence length="40" mass="4578">MAISKYKDWPNFGMAQKGRILLQDHGDAVSFKSIKIKNLK</sequence>
<gene>
    <name evidence="1" type="ORF">ADIARSV_3191</name>
</gene>
<dbReference type="EMBL" id="AQPN01000108">
    <property type="protein sequence ID" value="EOR93651.1"/>
    <property type="molecule type" value="Genomic_DNA"/>
</dbReference>
<evidence type="ECO:0000313" key="1">
    <source>
        <dbReference type="EMBL" id="EOR93651.1"/>
    </source>
</evidence>
<keyword evidence="2" id="KW-1185">Reference proteome</keyword>
<dbReference type="STRING" id="1150600.ADIARSV_3191"/>
<evidence type="ECO:0008006" key="3">
    <source>
        <dbReference type="Google" id="ProtNLM"/>
    </source>
</evidence>
<comment type="caution">
    <text evidence="1">The sequence shown here is derived from an EMBL/GenBank/DDBJ whole genome shotgun (WGS) entry which is preliminary data.</text>
</comment>
<dbReference type="Gene3D" id="2.60.120.560">
    <property type="entry name" value="Exo-inulinase, domain 1"/>
    <property type="match status" value="1"/>
</dbReference>